<dbReference type="GO" id="GO:0008270">
    <property type="term" value="F:zinc ion binding"/>
    <property type="evidence" value="ECO:0007669"/>
    <property type="project" value="UniProtKB-KW"/>
</dbReference>
<dbReference type="InterPro" id="IPR045234">
    <property type="entry name" value="Unkempt-like"/>
</dbReference>
<feature type="domain" description="C3H1-type" evidence="6">
    <location>
        <begin position="166"/>
        <end position="193"/>
    </location>
</feature>
<feature type="region of interest" description="Disordered" evidence="5">
    <location>
        <begin position="1"/>
        <end position="34"/>
    </location>
</feature>
<feature type="domain" description="C3H1-type" evidence="6">
    <location>
        <begin position="131"/>
        <end position="158"/>
    </location>
</feature>
<dbReference type="PANTHER" id="PTHR14493">
    <property type="entry name" value="UNKEMPT FAMILY MEMBER"/>
    <property type="match status" value="1"/>
</dbReference>
<dbReference type="InterPro" id="IPR000571">
    <property type="entry name" value="Znf_CCCH"/>
</dbReference>
<dbReference type="SMART" id="SM00356">
    <property type="entry name" value="ZnF_C3H1"/>
    <property type="match status" value="2"/>
</dbReference>
<evidence type="ECO:0000256" key="3">
    <source>
        <dbReference type="ARBA" id="ARBA00022833"/>
    </source>
</evidence>
<dbReference type="OrthoDB" id="410307at2759"/>
<dbReference type="Gene3D" id="4.10.1000.10">
    <property type="entry name" value="Zinc finger, CCCH-type"/>
    <property type="match status" value="2"/>
</dbReference>
<feature type="zinc finger region" description="C3H1-type" evidence="4">
    <location>
        <begin position="166"/>
        <end position="193"/>
    </location>
</feature>
<dbReference type="InterPro" id="IPR036855">
    <property type="entry name" value="Znf_CCCH_sf"/>
</dbReference>
<keyword evidence="1 4" id="KW-0479">Metal-binding</keyword>
<reference evidence="7" key="1">
    <citation type="submission" date="2021-02" db="EMBL/GenBank/DDBJ databases">
        <authorList>
            <person name="Dougan E. K."/>
            <person name="Rhodes N."/>
            <person name="Thang M."/>
            <person name="Chan C."/>
        </authorList>
    </citation>
    <scope>NUCLEOTIDE SEQUENCE</scope>
</reference>
<evidence type="ECO:0000313" key="8">
    <source>
        <dbReference type="Proteomes" id="UP000654075"/>
    </source>
</evidence>
<evidence type="ECO:0000256" key="2">
    <source>
        <dbReference type="ARBA" id="ARBA00022771"/>
    </source>
</evidence>
<evidence type="ECO:0000256" key="5">
    <source>
        <dbReference type="SAM" id="MobiDB-lite"/>
    </source>
</evidence>
<keyword evidence="8" id="KW-1185">Reference proteome</keyword>
<dbReference type="Pfam" id="PF18044">
    <property type="entry name" value="zf-CCCH_4"/>
    <property type="match status" value="1"/>
</dbReference>
<evidence type="ECO:0000256" key="1">
    <source>
        <dbReference type="ARBA" id="ARBA00022723"/>
    </source>
</evidence>
<protein>
    <recommendedName>
        <fullName evidence="6">C3H1-type domain-containing protein</fullName>
    </recommendedName>
</protein>
<dbReference type="InterPro" id="IPR041367">
    <property type="entry name" value="Znf-CCCH_4"/>
</dbReference>
<name>A0A813HSR3_POLGL</name>
<feature type="zinc finger region" description="C3H1-type" evidence="4">
    <location>
        <begin position="131"/>
        <end position="158"/>
    </location>
</feature>
<accession>A0A813HSR3</accession>
<evidence type="ECO:0000259" key="6">
    <source>
        <dbReference type="PROSITE" id="PS50103"/>
    </source>
</evidence>
<sequence length="413" mass="45206">MPPATSRPTGVCSYSDRSPGYGSSSGRLEQERRQLVKERATSIAGLRRDTGSRWQDALFSLFSLSAESLEPTLVTFNAAAGVCRPEAFHEAPTGGGGGGRDSDFWSYPPAPVEVVPDVSSEEPGVERAAAFMKTKMCKFYLLGQCTRGPSCQFAHNKFDLQPLPDLFRTKLCQELLAKGHCDDQYCRFAHNKEELRNAPPVERQAYPQGSWDPLSNGIGQQNVKKQQKPQKPNSWMMQKPQKPNSWMQQSQFQQQACLQFNPQLQFGWEAFTAFYPQHMQMTAVDHLPAGMSVQAAAFSVGQAAQAHEEEAQAVMLQAEVAQLQDTSSAESLSRGIVGSPSLCSPATLQEDSVPPYVVQVAERISSYADSMSPSPQDGQVVQEAAVALLLACLVLASVCIACRFPRSLVCFVD</sequence>
<evidence type="ECO:0000313" key="7">
    <source>
        <dbReference type="EMBL" id="CAE8641189.1"/>
    </source>
</evidence>
<organism evidence="7 8">
    <name type="scientific">Polarella glacialis</name>
    <name type="common">Dinoflagellate</name>
    <dbReference type="NCBI Taxonomy" id="89957"/>
    <lineage>
        <taxon>Eukaryota</taxon>
        <taxon>Sar</taxon>
        <taxon>Alveolata</taxon>
        <taxon>Dinophyceae</taxon>
        <taxon>Suessiales</taxon>
        <taxon>Suessiaceae</taxon>
        <taxon>Polarella</taxon>
    </lineage>
</organism>
<feature type="region of interest" description="Disordered" evidence="5">
    <location>
        <begin position="215"/>
        <end position="245"/>
    </location>
</feature>
<comment type="caution">
    <text evidence="7">The sequence shown here is derived from an EMBL/GenBank/DDBJ whole genome shotgun (WGS) entry which is preliminary data.</text>
</comment>
<proteinExistence type="predicted"/>
<gene>
    <name evidence="7" type="ORF">PGLA1383_LOCUS55910</name>
</gene>
<dbReference type="EMBL" id="CAJNNV010032842">
    <property type="protein sequence ID" value="CAE8641189.1"/>
    <property type="molecule type" value="Genomic_DNA"/>
</dbReference>
<dbReference type="SUPFAM" id="SSF90229">
    <property type="entry name" value="CCCH zinc finger"/>
    <property type="match status" value="1"/>
</dbReference>
<feature type="compositionally biased region" description="Low complexity" evidence="5">
    <location>
        <begin position="220"/>
        <end position="233"/>
    </location>
</feature>
<keyword evidence="3 4" id="KW-0862">Zinc</keyword>
<keyword evidence="2 4" id="KW-0863">Zinc-finger</keyword>
<dbReference type="Proteomes" id="UP000654075">
    <property type="component" value="Unassembled WGS sequence"/>
</dbReference>
<dbReference type="PROSITE" id="PS50103">
    <property type="entry name" value="ZF_C3H1"/>
    <property type="match status" value="2"/>
</dbReference>
<evidence type="ECO:0000256" key="4">
    <source>
        <dbReference type="PROSITE-ProRule" id="PRU00723"/>
    </source>
</evidence>
<dbReference type="AlphaFoldDB" id="A0A813HSR3"/>